<feature type="transmembrane region" description="Helical" evidence="8">
    <location>
        <begin position="7"/>
        <end position="25"/>
    </location>
</feature>
<comment type="caution">
    <text evidence="9">The sequence shown here is derived from an EMBL/GenBank/DDBJ whole genome shotgun (WGS) entry which is preliminary data.</text>
</comment>
<organism evidence="9 10">
    <name type="scientific">Bacillus taeanensis</name>
    <dbReference type="NCBI Taxonomy" id="273032"/>
    <lineage>
        <taxon>Bacteria</taxon>
        <taxon>Bacillati</taxon>
        <taxon>Bacillota</taxon>
        <taxon>Bacilli</taxon>
        <taxon>Bacillales</taxon>
        <taxon>Bacillaceae</taxon>
        <taxon>Bacillus</taxon>
    </lineage>
</organism>
<proteinExistence type="inferred from homology"/>
<dbReference type="NCBIfam" id="NF002765">
    <property type="entry name" value="PRK02833.1-3"/>
    <property type="match status" value="1"/>
</dbReference>
<evidence type="ECO:0000256" key="3">
    <source>
        <dbReference type="ARBA" id="ARBA00021903"/>
    </source>
</evidence>
<feature type="transmembrane region" description="Helical" evidence="8">
    <location>
        <begin position="98"/>
        <end position="117"/>
    </location>
</feature>
<dbReference type="InterPro" id="IPR009315">
    <property type="entry name" value="P_starv_induced_PsiE"/>
</dbReference>
<dbReference type="Pfam" id="PF06146">
    <property type="entry name" value="PsiE"/>
    <property type="match status" value="1"/>
</dbReference>
<dbReference type="PANTHER" id="PTHR37819">
    <property type="entry name" value="PROTEIN PSIE"/>
    <property type="match status" value="1"/>
</dbReference>
<dbReference type="InterPro" id="IPR020948">
    <property type="entry name" value="P_starv_induced_PsiE-like"/>
</dbReference>
<accession>A0A366XTZ2</accession>
<evidence type="ECO:0000256" key="1">
    <source>
        <dbReference type="ARBA" id="ARBA00004429"/>
    </source>
</evidence>
<protein>
    <recommendedName>
        <fullName evidence="3">Protein PsiE</fullName>
    </recommendedName>
</protein>
<evidence type="ECO:0000256" key="4">
    <source>
        <dbReference type="ARBA" id="ARBA00022475"/>
    </source>
</evidence>
<feature type="transmembrane region" description="Helical" evidence="8">
    <location>
        <begin position="45"/>
        <end position="67"/>
    </location>
</feature>
<keyword evidence="7 8" id="KW-0472">Membrane</keyword>
<reference evidence="9 10" key="1">
    <citation type="submission" date="2018-07" db="EMBL/GenBank/DDBJ databases">
        <title>Lottiidibacillus patelloidae gen. nov., sp. nov., isolated from the intestinal tract of a marine limpet and the reclassification of B. taeanensis BH030017T, B. algicola KMM 3737T and B. hwajinpoensis SW-72T as genus Lottiidibacillus.</title>
        <authorList>
            <person name="Liu R."/>
            <person name="Huang Z."/>
        </authorList>
    </citation>
    <scope>NUCLEOTIDE SEQUENCE [LARGE SCALE GENOMIC DNA]</scope>
    <source>
        <strain evidence="9 10">BH030017</strain>
    </source>
</reference>
<keyword evidence="4" id="KW-1003">Cell membrane</keyword>
<dbReference type="OrthoDB" id="9792470at2"/>
<evidence type="ECO:0000256" key="8">
    <source>
        <dbReference type="SAM" id="Phobius"/>
    </source>
</evidence>
<dbReference type="AlphaFoldDB" id="A0A366XTZ2"/>
<evidence type="ECO:0000256" key="5">
    <source>
        <dbReference type="ARBA" id="ARBA00022692"/>
    </source>
</evidence>
<evidence type="ECO:0000256" key="2">
    <source>
        <dbReference type="ARBA" id="ARBA00005632"/>
    </source>
</evidence>
<gene>
    <name evidence="9" type="ORF">DS031_22395</name>
</gene>
<keyword evidence="5 8" id="KW-0812">Transmembrane</keyword>
<dbReference type="EMBL" id="QOCW01000038">
    <property type="protein sequence ID" value="RBW67431.1"/>
    <property type="molecule type" value="Genomic_DNA"/>
</dbReference>
<dbReference type="PANTHER" id="PTHR37819:SF1">
    <property type="entry name" value="PROTEIN PSIE"/>
    <property type="match status" value="1"/>
</dbReference>
<evidence type="ECO:0000256" key="7">
    <source>
        <dbReference type="ARBA" id="ARBA00023136"/>
    </source>
</evidence>
<comment type="subcellular location">
    <subcellularLocation>
        <location evidence="1">Cell inner membrane</location>
        <topology evidence="1">Multi-pass membrane protein</topology>
    </subcellularLocation>
</comment>
<sequence length="125" mass="15044">MPAVLQFILNVSLILLAVVLCVLLGKEIFNFVEFIMLSEVKEFQYFLEKILVFFLYFEFITMIVKYFRENYHFPLRYFLYIGITAMIRLIIVDHHDPMNTLLYAFVILTLILSYYIINKTPRERP</sequence>
<evidence type="ECO:0000313" key="10">
    <source>
        <dbReference type="Proteomes" id="UP000253314"/>
    </source>
</evidence>
<dbReference type="PIRSF" id="PIRSF029598">
    <property type="entry name" value="PsiE"/>
    <property type="match status" value="1"/>
</dbReference>
<evidence type="ECO:0000313" key="9">
    <source>
        <dbReference type="EMBL" id="RBW67431.1"/>
    </source>
</evidence>
<dbReference type="Proteomes" id="UP000253314">
    <property type="component" value="Unassembled WGS sequence"/>
</dbReference>
<comment type="similarity">
    <text evidence="2">Belongs to the PsiE family.</text>
</comment>
<evidence type="ECO:0000256" key="6">
    <source>
        <dbReference type="ARBA" id="ARBA00022989"/>
    </source>
</evidence>
<name>A0A366XTZ2_9BACI</name>
<keyword evidence="6 8" id="KW-1133">Transmembrane helix</keyword>
<feature type="transmembrane region" description="Helical" evidence="8">
    <location>
        <begin position="74"/>
        <end position="92"/>
    </location>
</feature>
<keyword evidence="10" id="KW-1185">Reference proteome</keyword>
<dbReference type="GO" id="GO:0005886">
    <property type="term" value="C:plasma membrane"/>
    <property type="evidence" value="ECO:0007669"/>
    <property type="project" value="UniProtKB-SubCell"/>
</dbReference>
<dbReference type="GO" id="GO:0016036">
    <property type="term" value="P:cellular response to phosphate starvation"/>
    <property type="evidence" value="ECO:0007669"/>
    <property type="project" value="InterPro"/>
</dbReference>